<reference evidence="3 4" key="1">
    <citation type="submission" date="2019-02" db="EMBL/GenBank/DDBJ databases">
        <title>Deep-cultivation of Planctomycetes and their phenomic and genomic characterization uncovers novel biology.</title>
        <authorList>
            <person name="Wiegand S."/>
            <person name="Jogler M."/>
            <person name="Boedeker C."/>
            <person name="Pinto D."/>
            <person name="Vollmers J."/>
            <person name="Rivas-Marin E."/>
            <person name="Kohn T."/>
            <person name="Peeters S.H."/>
            <person name="Heuer A."/>
            <person name="Rast P."/>
            <person name="Oberbeckmann S."/>
            <person name="Bunk B."/>
            <person name="Jeske O."/>
            <person name="Meyerdierks A."/>
            <person name="Storesund J.E."/>
            <person name="Kallscheuer N."/>
            <person name="Luecker S."/>
            <person name="Lage O.M."/>
            <person name="Pohl T."/>
            <person name="Merkel B.J."/>
            <person name="Hornburger P."/>
            <person name="Mueller R.-W."/>
            <person name="Bruemmer F."/>
            <person name="Labrenz M."/>
            <person name="Spormann A.M."/>
            <person name="Op den Camp H."/>
            <person name="Overmann J."/>
            <person name="Amann R."/>
            <person name="Jetten M.S.M."/>
            <person name="Mascher T."/>
            <person name="Medema M.H."/>
            <person name="Devos D.P."/>
            <person name="Kaster A.-K."/>
            <person name="Ovreas L."/>
            <person name="Rohde M."/>
            <person name="Galperin M.Y."/>
            <person name="Jogler C."/>
        </authorList>
    </citation>
    <scope>NUCLEOTIDE SEQUENCE [LARGE SCALE GENOMIC DNA]</scope>
    <source>
        <strain evidence="3 4">KS4</strain>
    </source>
</reference>
<evidence type="ECO:0000256" key="2">
    <source>
        <dbReference type="SAM" id="Phobius"/>
    </source>
</evidence>
<dbReference type="EMBL" id="CP036425">
    <property type="protein sequence ID" value="QDU35485.1"/>
    <property type="molecule type" value="Genomic_DNA"/>
</dbReference>
<feature type="region of interest" description="Disordered" evidence="1">
    <location>
        <begin position="294"/>
        <end position="333"/>
    </location>
</feature>
<evidence type="ECO:0008006" key="5">
    <source>
        <dbReference type="Google" id="ProtNLM"/>
    </source>
</evidence>
<sequence>MLSKWLSVEEAATALGVSATTVRRRISANAVEWQQNEGRREVKVYFEQGTEDQPGMGLVLERNGAPIEQHDTPRMKAAHKQPQDLQEPIELEPARPNAQVLGGQNYSPLPSDEVGTPDEDEDWNEISENQTEAERWPMGKPGFLKPSHLLNDQEEKDDLSPEAQARRFQKLAGASVLLAQRQADEANEKIAILHNHTYRMRQMCYLAWSAAAVIALASIGTVAFTSSSAPAAAVAAPASTTAVPTEMQTDYSEFAEAAMEDTSFLDNQNHEFAGMPIQEITAQTTLEELTQIEQKSQQPNKLQNENDSLRKQLKSMKSQLQKMEQKSDRARRALQDALNEEAMLH</sequence>
<feature type="region of interest" description="Disordered" evidence="1">
    <location>
        <begin position="128"/>
        <end position="147"/>
    </location>
</feature>
<dbReference type="AlphaFoldDB" id="A0A517YZ32"/>
<dbReference type="Proteomes" id="UP000317369">
    <property type="component" value="Chromosome"/>
</dbReference>
<evidence type="ECO:0000313" key="4">
    <source>
        <dbReference type="Proteomes" id="UP000317369"/>
    </source>
</evidence>
<dbReference type="KEGG" id="pcor:KS4_35680"/>
<feature type="compositionally biased region" description="Polar residues" evidence="1">
    <location>
        <begin position="294"/>
        <end position="306"/>
    </location>
</feature>
<feature type="compositionally biased region" description="Basic and acidic residues" evidence="1">
    <location>
        <begin position="323"/>
        <end position="333"/>
    </location>
</feature>
<proteinExistence type="predicted"/>
<evidence type="ECO:0000256" key="1">
    <source>
        <dbReference type="SAM" id="MobiDB-lite"/>
    </source>
</evidence>
<dbReference type="RefSeq" id="WP_145080902.1">
    <property type="nucleotide sequence ID" value="NZ_CP036425.1"/>
</dbReference>
<dbReference type="OrthoDB" id="9800023at2"/>
<protein>
    <recommendedName>
        <fullName evidence="5">Helix-turn-helix domain-containing protein</fullName>
    </recommendedName>
</protein>
<gene>
    <name evidence="3" type="ORF">KS4_35680</name>
</gene>
<feature type="region of interest" description="Disordered" evidence="1">
    <location>
        <begin position="100"/>
        <end position="122"/>
    </location>
</feature>
<feature type="transmembrane region" description="Helical" evidence="2">
    <location>
        <begin position="205"/>
        <end position="224"/>
    </location>
</feature>
<name>A0A517YZ32_9BACT</name>
<evidence type="ECO:0000313" key="3">
    <source>
        <dbReference type="EMBL" id="QDU35485.1"/>
    </source>
</evidence>
<keyword evidence="4" id="KW-1185">Reference proteome</keyword>
<keyword evidence="2" id="KW-1133">Transmembrane helix</keyword>
<organism evidence="3 4">
    <name type="scientific">Poriferisphaera corsica</name>
    <dbReference type="NCBI Taxonomy" id="2528020"/>
    <lineage>
        <taxon>Bacteria</taxon>
        <taxon>Pseudomonadati</taxon>
        <taxon>Planctomycetota</taxon>
        <taxon>Phycisphaerae</taxon>
        <taxon>Phycisphaerales</taxon>
        <taxon>Phycisphaeraceae</taxon>
        <taxon>Poriferisphaera</taxon>
    </lineage>
</organism>
<accession>A0A517YZ32</accession>
<keyword evidence="2" id="KW-0812">Transmembrane</keyword>
<keyword evidence="2" id="KW-0472">Membrane</keyword>